<reference evidence="1" key="1">
    <citation type="submission" date="2023-04" db="EMBL/GenBank/DDBJ databases">
        <title>Draft Genome sequencing of Naganishia species isolated from polar environments using Oxford Nanopore Technology.</title>
        <authorList>
            <person name="Leo P."/>
            <person name="Venkateswaran K."/>
        </authorList>
    </citation>
    <scope>NUCLEOTIDE SEQUENCE</scope>
    <source>
        <strain evidence="1">MNA-CCFEE 5262</strain>
    </source>
</reference>
<proteinExistence type="predicted"/>
<gene>
    <name evidence="1" type="ORF">QFC20_003948</name>
</gene>
<dbReference type="EMBL" id="JASBWS010000040">
    <property type="protein sequence ID" value="KAJ9106939.1"/>
    <property type="molecule type" value="Genomic_DNA"/>
</dbReference>
<name>A0ACC2W703_9TREE</name>
<sequence>MPGPHAETSACAADCLAVHLQHGESKGSMFETTLPLSGTISTYVACPPGETVDSMKEKKATKVILWACDVYGPKFINNQLLMDWHASNGYLVLSPDYFHGEQLDHFRSNPGFSLPDWISKFKAPVKDEQGKEVERTTLLLREWTKVVKGMFGGEGTRYAVVGAGDEVSAGAIVHPAHLDDDEAFNKLKQPLYASLAEQDRHFGPDRRNTLMAALTRLSTPEAPDGISGEHAGTSGYDYMVQVFSGVMHGFALRGDMKIERNRWAKETSAKACRDWFDRFLT</sequence>
<protein>
    <submittedName>
        <fullName evidence="1">Uncharacterized protein</fullName>
    </submittedName>
</protein>
<dbReference type="Proteomes" id="UP001230649">
    <property type="component" value="Unassembled WGS sequence"/>
</dbReference>
<comment type="caution">
    <text evidence="1">The sequence shown here is derived from an EMBL/GenBank/DDBJ whole genome shotgun (WGS) entry which is preliminary data.</text>
</comment>
<evidence type="ECO:0000313" key="2">
    <source>
        <dbReference type="Proteomes" id="UP001230649"/>
    </source>
</evidence>
<keyword evidence="2" id="KW-1185">Reference proteome</keyword>
<accession>A0ACC2W703</accession>
<evidence type="ECO:0000313" key="1">
    <source>
        <dbReference type="EMBL" id="KAJ9106939.1"/>
    </source>
</evidence>
<organism evidence="1 2">
    <name type="scientific">Naganishia adeliensis</name>
    <dbReference type="NCBI Taxonomy" id="92952"/>
    <lineage>
        <taxon>Eukaryota</taxon>
        <taxon>Fungi</taxon>
        <taxon>Dikarya</taxon>
        <taxon>Basidiomycota</taxon>
        <taxon>Agaricomycotina</taxon>
        <taxon>Tremellomycetes</taxon>
        <taxon>Filobasidiales</taxon>
        <taxon>Filobasidiaceae</taxon>
        <taxon>Naganishia</taxon>
    </lineage>
</organism>